<dbReference type="AlphaFoldDB" id="B8II41"/>
<evidence type="ECO:0000256" key="2">
    <source>
        <dbReference type="SAM" id="Phobius"/>
    </source>
</evidence>
<dbReference type="HOGENOM" id="CLU_780347_0_0_5"/>
<evidence type="ECO:0000313" key="3">
    <source>
        <dbReference type="EMBL" id="ACL57910.1"/>
    </source>
</evidence>
<gene>
    <name evidence="3" type="ordered locus">Mnod_2960</name>
</gene>
<accession>B8II41</accession>
<proteinExistence type="predicted"/>
<sequence length="355" mass="39169">MISTEPLTGIDEDGPEAAPHEGGPAVSIRINGFAELEAAAGHWEKAQELARRLGSIAGSSWEAVDAVAYSAVLQEASTLPQGPRQEVEAKVVELLGRKGQPETGPMSQDYFNRLCPLVVQAATVFDWCHDDSVIHAVLGPRHGAAFLTLIREALFASDPKRQWPGSESGPEVIEFLDERDARAFFEATPQYLSAYQSLRSRGEWPVWLDPFAGALPWLWALRRRRWITLLLILCALWIALGIAQLSDPGSRAYYVSPWFVILSVLLCLGLHLAVGLGADRIMMSAAVRASRAASRARLFDPVQREQFLREKGRPIGWGALAFLLYISVVLKFVPFILLFGPYVGIIAILQTLVRM</sequence>
<reference evidence="3 4" key="1">
    <citation type="submission" date="2009-01" db="EMBL/GenBank/DDBJ databases">
        <title>Complete sequence of chromosome of Methylobacterium nodulans ORS 2060.</title>
        <authorList>
            <consortium name="US DOE Joint Genome Institute"/>
            <person name="Lucas S."/>
            <person name="Copeland A."/>
            <person name="Lapidus A."/>
            <person name="Glavina del Rio T."/>
            <person name="Dalin E."/>
            <person name="Tice H."/>
            <person name="Bruce D."/>
            <person name="Goodwin L."/>
            <person name="Pitluck S."/>
            <person name="Sims D."/>
            <person name="Brettin T."/>
            <person name="Detter J.C."/>
            <person name="Han C."/>
            <person name="Larimer F."/>
            <person name="Land M."/>
            <person name="Hauser L."/>
            <person name="Kyrpides N."/>
            <person name="Ivanova N."/>
            <person name="Marx C.J."/>
            <person name="Richardson P."/>
        </authorList>
    </citation>
    <scope>NUCLEOTIDE SEQUENCE [LARGE SCALE GENOMIC DNA]</scope>
    <source>
        <strain evidence="4">LMG 21967 / CNCM I-2342 / ORS 2060</strain>
    </source>
</reference>
<dbReference type="eggNOG" id="COG2214">
    <property type="taxonomic scope" value="Bacteria"/>
</dbReference>
<protein>
    <submittedName>
        <fullName evidence="3">Uncharacterized protein</fullName>
    </submittedName>
</protein>
<feature type="transmembrane region" description="Helical" evidence="2">
    <location>
        <begin position="226"/>
        <end position="246"/>
    </location>
</feature>
<keyword evidence="2" id="KW-0472">Membrane</keyword>
<feature type="region of interest" description="Disordered" evidence="1">
    <location>
        <begin position="1"/>
        <end position="24"/>
    </location>
</feature>
<dbReference type="EMBL" id="CP001349">
    <property type="protein sequence ID" value="ACL57910.1"/>
    <property type="molecule type" value="Genomic_DNA"/>
</dbReference>
<keyword evidence="2" id="KW-1133">Transmembrane helix</keyword>
<dbReference type="Proteomes" id="UP000008207">
    <property type="component" value="Chromosome"/>
</dbReference>
<feature type="transmembrane region" description="Helical" evidence="2">
    <location>
        <begin position="336"/>
        <end position="353"/>
    </location>
</feature>
<feature type="transmembrane region" description="Helical" evidence="2">
    <location>
        <begin position="258"/>
        <end position="278"/>
    </location>
</feature>
<dbReference type="KEGG" id="mno:Mnod_2960"/>
<evidence type="ECO:0000256" key="1">
    <source>
        <dbReference type="SAM" id="MobiDB-lite"/>
    </source>
</evidence>
<keyword evidence="2" id="KW-0812">Transmembrane</keyword>
<organism evidence="3 4">
    <name type="scientific">Methylobacterium nodulans (strain LMG 21967 / CNCM I-2342 / ORS 2060)</name>
    <dbReference type="NCBI Taxonomy" id="460265"/>
    <lineage>
        <taxon>Bacteria</taxon>
        <taxon>Pseudomonadati</taxon>
        <taxon>Pseudomonadota</taxon>
        <taxon>Alphaproteobacteria</taxon>
        <taxon>Hyphomicrobiales</taxon>
        <taxon>Methylobacteriaceae</taxon>
        <taxon>Methylobacterium</taxon>
    </lineage>
</organism>
<name>B8II41_METNO</name>
<keyword evidence="4" id="KW-1185">Reference proteome</keyword>
<dbReference type="STRING" id="460265.Mnod_2960"/>
<evidence type="ECO:0000313" key="4">
    <source>
        <dbReference type="Proteomes" id="UP000008207"/>
    </source>
</evidence>